<sequence>MNLGYAYHETFLKHDTGSFHPESPKRLEAIMNKLASTNYFKNLKAVPPEKLPIELIGPAHNSGHILKFQSIQGKRGGFDADTPFSESTFDAALLASGSGVSLAKKLLTGELDSGIALVRPPGHHAETGRAMGFCLLNNIAITAHYLLSQGAERIYILDWDVHHGNGTQEIFYDSDRVFFTSLHQYPFYPGSGSQFETGEGKGKGTTLNFPLPSGSGDSQYLDIFREKITSSLLEFSPDYILISAGFDAHKRDPLGGMNLSTDAFAEFTRIVCDISQESKSKILSFLEGGYDLEALAESVEAHVSVLAG</sequence>
<feature type="domain" description="Histone deacetylase" evidence="2">
    <location>
        <begin position="20"/>
        <end position="306"/>
    </location>
</feature>
<dbReference type="PANTHER" id="PTHR10625">
    <property type="entry name" value="HISTONE DEACETYLASE HDAC1-RELATED"/>
    <property type="match status" value="1"/>
</dbReference>
<dbReference type="RefSeq" id="WP_100759354.1">
    <property type="nucleotide sequence ID" value="NZ_NPDT01000005.1"/>
</dbReference>
<dbReference type="Proteomes" id="UP000231912">
    <property type="component" value="Unassembled WGS sequence"/>
</dbReference>
<dbReference type="InterPro" id="IPR037138">
    <property type="entry name" value="His_deacetylse_dom_sf"/>
</dbReference>
<proteinExistence type="inferred from homology"/>
<evidence type="ECO:0000313" key="4">
    <source>
        <dbReference type="Proteomes" id="UP000231912"/>
    </source>
</evidence>
<reference evidence="3 4" key="1">
    <citation type="submission" date="2017-07" db="EMBL/GenBank/DDBJ databases">
        <title>Leptospira spp. isolated from tropical soils.</title>
        <authorList>
            <person name="Thibeaux R."/>
            <person name="Iraola G."/>
            <person name="Ferres I."/>
            <person name="Bierque E."/>
            <person name="Girault D."/>
            <person name="Soupe-Gilbert M.-E."/>
            <person name="Picardeau M."/>
            <person name="Goarant C."/>
        </authorList>
    </citation>
    <scope>NUCLEOTIDE SEQUENCE [LARGE SCALE GENOMIC DNA]</scope>
    <source>
        <strain evidence="3 4">FH2-C-A2</strain>
    </source>
</reference>
<evidence type="ECO:0000256" key="1">
    <source>
        <dbReference type="ARBA" id="ARBA00005947"/>
    </source>
</evidence>
<dbReference type="InterPro" id="IPR023801">
    <property type="entry name" value="His_deacetylse_dom"/>
</dbReference>
<evidence type="ECO:0000313" key="3">
    <source>
        <dbReference type="EMBL" id="PJZ65395.1"/>
    </source>
</evidence>
<evidence type="ECO:0000259" key="2">
    <source>
        <dbReference type="Pfam" id="PF00850"/>
    </source>
</evidence>
<comment type="caution">
    <text evidence="3">The sequence shown here is derived from an EMBL/GenBank/DDBJ whole genome shotgun (WGS) entry which is preliminary data.</text>
</comment>
<dbReference type="PRINTS" id="PR01270">
    <property type="entry name" value="HDASUPER"/>
</dbReference>
<dbReference type="Pfam" id="PF00850">
    <property type="entry name" value="Hist_deacetyl"/>
    <property type="match status" value="1"/>
</dbReference>
<dbReference type="EMBL" id="NPDT01000005">
    <property type="protein sequence ID" value="PJZ65395.1"/>
    <property type="molecule type" value="Genomic_DNA"/>
</dbReference>
<dbReference type="InterPro" id="IPR023696">
    <property type="entry name" value="Ureohydrolase_dom_sf"/>
</dbReference>
<dbReference type="Gene3D" id="3.40.800.20">
    <property type="entry name" value="Histone deacetylase domain"/>
    <property type="match status" value="1"/>
</dbReference>
<dbReference type="AlphaFoldDB" id="A0A2M9ZAE8"/>
<dbReference type="SUPFAM" id="SSF52768">
    <property type="entry name" value="Arginase/deacetylase"/>
    <property type="match status" value="1"/>
</dbReference>
<protein>
    <submittedName>
        <fullName evidence="3">Histone deacetylase</fullName>
    </submittedName>
</protein>
<dbReference type="GO" id="GO:0004407">
    <property type="term" value="F:histone deacetylase activity"/>
    <property type="evidence" value="ECO:0007669"/>
    <property type="project" value="TreeGrafter"/>
</dbReference>
<name>A0A2M9ZAE8_9LEPT</name>
<dbReference type="GO" id="GO:0040029">
    <property type="term" value="P:epigenetic regulation of gene expression"/>
    <property type="evidence" value="ECO:0007669"/>
    <property type="project" value="TreeGrafter"/>
</dbReference>
<comment type="similarity">
    <text evidence="1">Belongs to the histone deacetylase family.</text>
</comment>
<dbReference type="InterPro" id="IPR000286">
    <property type="entry name" value="HDACs"/>
</dbReference>
<dbReference type="PANTHER" id="PTHR10625:SF10">
    <property type="entry name" value="HISTONE DEACETYLASE HDAC1"/>
    <property type="match status" value="1"/>
</dbReference>
<gene>
    <name evidence="3" type="ORF">CH371_13460</name>
</gene>
<accession>A0A2M9ZAE8</accession>
<organism evidence="3 4">
    <name type="scientific">Leptospira wolffii</name>
    <dbReference type="NCBI Taxonomy" id="409998"/>
    <lineage>
        <taxon>Bacteria</taxon>
        <taxon>Pseudomonadati</taxon>
        <taxon>Spirochaetota</taxon>
        <taxon>Spirochaetia</taxon>
        <taxon>Leptospirales</taxon>
        <taxon>Leptospiraceae</taxon>
        <taxon>Leptospira</taxon>
    </lineage>
</organism>
<dbReference type="CDD" id="cd09992">
    <property type="entry name" value="HDAC_classII"/>
    <property type="match status" value="1"/>
</dbReference>